<keyword evidence="1" id="KW-1133">Transmembrane helix</keyword>
<dbReference type="RefSeq" id="WP_170944291.1">
    <property type="nucleotide sequence ID" value="NZ_CADEPK010000012.1"/>
</dbReference>
<evidence type="ECO:0000313" key="3">
    <source>
        <dbReference type="Proteomes" id="UP001232245"/>
    </source>
</evidence>
<comment type="caution">
    <text evidence="2">The sequence shown here is derived from an EMBL/GenBank/DDBJ whole genome shotgun (WGS) entry which is preliminary data.</text>
</comment>
<keyword evidence="1" id="KW-0472">Membrane</keyword>
<protein>
    <submittedName>
        <fullName evidence="2">Uncharacterized protein</fullName>
    </submittedName>
</protein>
<dbReference type="EMBL" id="JAUSTZ010000003">
    <property type="protein sequence ID" value="MDQ0225697.1"/>
    <property type="molecule type" value="Genomic_DNA"/>
</dbReference>
<feature type="transmembrane region" description="Helical" evidence="1">
    <location>
        <begin position="30"/>
        <end position="47"/>
    </location>
</feature>
<dbReference type="Proteomes" id="UP001232245">
    <property type="component" value="Unassembled WGS sequence"/>
</dbReference>
<gene>
    <name evidence="2" type="ORF">J2S02_002041</name>
</gene>
<evidence type="ECO:0000256" key="1">
    <source>
        <dbReference type="SAM" id="Phobius"/>
    </source>
</evidence>
<proteinExistence type="predicted"/>
<name>A0ABT9Z1I5_9BACI</name>
<organism evidence="2 3">
    <name type="scientific">Metabacillus niabensis</name>
    <dbReference type="NCBI Taxonomy" id="324854"/>
    <lineage>
        <taxon>Bacteria</taxon>
        <taxon>Bacillati</taxon>
        <taxon>Bacillota</taxon>
        <taxon>Bacilli</taxon>
        <taxon>Bacillales</taxon>
        <taxon>Bacillaceae</taxon>
        <taxon>Metabacillus</taxon>
    </lineage>
</organism>
<keyword evidence="3" id="KW-1185">Reference proteome</keyword>
<reference evidence="2 3" key="1">
    <citation type="submission" date="2023-07" db="EMBL/GenBank/DDBJ databases">
        <title>Genomic Encyclopedia of Type Strains, Phase IV (KMG-IV): sequencing the most valuable type-strain genomes for metagenomic binning, comparative biology and taxonomic classification.</title>
        <authorList>
            <person name="Goeker M."/>
        </authorList>
    </citation>
    <scope>NUCLEOTIDE SEQUENCE [LARGE SCALE GENOMIC DNA]</scope>
    <source>
        <strain evidence="2 3">DSM 17723</strain>
    </source>
</reference>
<evidence type="ECO:0000313" key="2">
    <source>
        <dbReference type="EMBL" id="MDQ0225697.1"/>
    </source>
</evidence>
<accession>A0ABT9Z1I5</accession>
<keyword evidence="1" id="KW-0812">Transmembrane</keyword>
<sequence>MKKRLTMLFLLLSVVIQTVGLAIDFPWEGIIIWSLSVICILAAAYFTKYLPTGKSDK</sequence>